<dbReference type="Gene3D" id="3.40.50.150">
    <property type="entry name" value="Vaccinia Virus protein VP39"/>
    <property type="match status" value="1"/>
</dbReference>
<dbReference type="InterPro" id="IPR029063">
    <property type="entry name" value="SAM-dependent_MTases_sf"/>
</dbReference>
<accession>A0ABW1G6C8</accession>
<dbReference type="SUPFAM" id="SSF53335">
    <property type="entry name" value="S-adenosyl-L-methionine-dependent methyltransferases"/>
    <property type="match status" value="1"/>
</dbReference>
<gene>
    <name evidence="2" type="ORF">ACFP3V_23380</name>
</gene>
<dbReference type="InterPro" id="IPR013216">
    <property type="entry name" value="Methyltransf_11"/>
</dbReference>
<reference evidence="3" key="1">
    <citation type="journal article" date="2019" name="Int. J. Syst. Evol. Microbiol.">
        <title>The Global Catalogue of Microorganisms (GCM) 10K type strain sequencing project: providing services to taxonomists for standard genome sequencing and annotation.</title>
        <authorList>
            <consortium name="The Broad Institute Genomics Platform"/>
            <consortium name="The Broad Institute Genome Sequencing Center for Infectious Disease"/>
            <person name="Wu L."/>
            <person name="Ma J."/>
        </authorList>
    </citation>
    <scope>NUCLEOTIDE SEQUENCE [LARGE SCALE GENOMIC DNA]</scope>
    <source>
        <strain evidence="3">JCM 4816</strain>
    </source>
</reference>
<keyword evidence="3" id="KW-1185">Reference proteome</keyword>
<dbReference type="EC" id="2.1.1.-" evidence="2"/>
<organism evidence="2 3">
    <name type="scientific">Streptacidiphilus monticola</name>
    <dbReference type="NCBI Taxonomy" id="2161674"/>
    <lineage>
        <taxon>Bacteria</taxon>
        <taxon>Bacillati</taxon>
        <taxon>Actinomycetota</taxon>
        <taxon>Actinomycetes</taxon>
        <taxon>Kitasatosporales</taxon>
        <taxon>Streptomycetaceae</taxon>
        <taxon>Streptacidiphilus</taxon>
    </lineage>
</organism>
<evidence type="ECO:0000313" key="2">
    <source>
        <dbReference type="EMBL" id="MFC5910149.1"/>
    </source>
</evidence>
<comment type="caution">
    <text evidence="2">The sequence shown here is derived from an EMBL/GenBank/DDBJ whole genome shotgun (WGS) entry which is preliminary data.</text>
</comment>
<evidence type="ECO:0000313" key="3">
    <source>
        <dbReference type="Proteomes" id="UP001596174"/>
    </source>
</evidence>
<name>A0ABW1G6C8_9ACTN</name>
<evidence type="ECO:0000259" key="1">
    <source>
        <dbReference type="Pfam" id="PF08241"/>
    </source>
</evidence>
<dbReference type="GO" id="GO:0032259">
    <property type="term" value="P:methylation"/>
    <property type="evidence" value="ECO:0007669"/>
    <property type="project" value="UniProtKB-KW"/>
</dbReference>
<protein>
    <submittedName>
        <fullName evidence="2">Class I SAM-dependent methyltransferase</fullName>
        <ecNumber evidence="2">2.1.1.-</ecNumber>
    </submittedName>
</protein>
<keyword evidence="2" id="KW-0808">Transferase</keyword>
<dbReference type="GO" id="GO:0008168">
    <property type="term" value="F:methyltransferase activity"/>
    <property type="evidence" value="ECO:0007669"/>
    <property type="project" value="UniProtKB-KW"/>
</dbReference>
<keyword evidence="2" id="KW-0489">Methyltransferase</keyword>
<dbReference type="CDD" id="cd02440">
    <property type="entry name" value="AdoMet_MTases"/>
    <property type="match status" value="1"/>
</dbReference>
<proteinExistence type="predicted"/>
<dbReference type="PANTHER" id="PTHR43591">
    <property type="entry name" value="METHYLTRANSFERASE"/>
    <property type="match status" value="1"/>
</dbReference>
<dbReference type="EMBL" id="JBHSQJ010000102">
    <property type="protein sequence ID" value="MFC5910149.1"/>
    <property type="molecule type" value="Genomic_DNA"/>
</dbReference>
<sequence>MTEFSWEKEARLYDETRGGEPRAERAAAAIEELLPDGVKDLLDVGGGTGIISRRLAAVPGRRVVVADRSPGMLALGAQRLPGRAVLADAGRLPFRDGCFDAVSCVWLLHLVPDSSPLLREFARVLRPGGVLVCTVDKDAAHDVGSDIDEVLGDLQPRLVDGTANSVAAEEQDHLPRVLATAAGLGLEPAGGSRFPAPGRGRSPAQVAEKIRLGHYQFWSQRLAPEVREDLLARLAGLPDQDRKRPDPVFTLQALRLR</sequence>
<dbReference type="Proteomes" id="UP001596174">
    <property type="component" value="Unassembled WGS sequence"/>
</dbReference>
<dbReference type="Pfam" id="PF08241">
    <property type="entry name" value="Methyltransf_11"/>
    <property type="match status" value="1"/>
</dbReference>
<dbReference type="PANTHER" id="PTHR43591:SF24">
    <property type="entry name" value="2-METHOXY-6-POLYPRENYL-1,4-BENZOQUINOL METHYLASE, MITOCHONDRIAL"/>
    <property type="match status" value="1"/>
</dbReference>
<feature type="domain" description="Methyltransferase type 11" evidence="1">
    <location>
        <begin position="42"/>
        <end position="133"/>
    </location>
</feature>
<dbReference type="RefSeq" id="WP_380586795.1">
    <property type="nucleotide sequence ID" value="NZ_JBHSQJ010000102.1"/>
</dbReference>